<dbReference type="OrthoDB" id="1919226at2759"/>
<feature type="domain" description="DUF632" evidence="2">
    <location>
        <begin position="333"/>
        <end position="640"/>
    </location>
</feature>
<evidence type="ECO:0000313" key="5">
    <source>
        <dbReference type="Proteomes" id="UP000604825"/>
    </source>
</evidence>
<dbReference type="InterPro" id="IPR006867">
    <property type="entry name" value="DUF632"/>
</dbReference>
<accession>A0A811MX29</accession>
<feature type="domain" description="DUF630" evidence="3">
    <location>
        <begin position="1"/>
        <end position="59"/>
    </location>
</feature>
<proteinExistence type="predicted"/>
<dbReference type="PANTHER" id="PTHR21450:SF9">
    <property type="entry name" value="BZIP DOMAIN CLASS TRANSCRIPTION FACTOR (DUF630 AND DUF632)-RELATED"/>
    <property type="match status" value="1"/>
</dbReference>
<comment type="caution">
    <text evidence="4">The sequence shown here is derived from an EMBL/GenBank/DDBJ whole genome shotgun (WGS) entry which is preliminary data.</text>
</comment>
<evidence type="ECO:0000313" key="4">
    <source>
        <dbReference type="EMBL" id="CAD6212064.1"/>
    </source>
</evidence>
<feature type="compositionally biased region" description="Basic and acidic residues" evidence="1">
    <location>
        <begin position="258"/>
        <end position="271"/>
    </location>
</feature>
<feature type="region of interest" description="Disordered" evidence="1">
    <location>
        <begin position="218"/>
        <end position="271"/>
    </location>
</feature>
<dbReference type="Pfam" id="PF04782">
    <property type="entry name" value="DUF632"/>
    <property type="match status" value="1"/>
</dbReference>
<evidence type="ECO:0000259" key="2">
    <source>
        <dbReference type="Pfam" id="PF04782"/>
    </source>
</evidence>
<feature type="region of interest" description="Disordered" evidence="1">
    <location>
        <begin position="75"/>
        <end position="173"/>
    </location>
</feature>
<feature type="compositionally biased region" description="Pro residues" evidence="1">
    <location>
        <begin position="101"/>
        <end position="128"/>
    </location>
</feature>
<feature type="compositionally biased region" description="Low complexity" evidence="1">
    <location>
        <begin position="83"/>
        <end position="100"/>
    </location>
</feature>
<dbReference type="Pfam" id="PF04783">
    <property type="entry name" value="DUF630"/>
    <property type="match status" value="1"/>
</dbReference>
<feature type="region of interest" description="Disordered" evidence="1">
    <location>
        <begin position="1"/>
        <end position="21"/>
    </location>
</feature>
<dbReference type="EMBL" id="CAJGYO010000002">
    <property type="protein sequence ID" value="CAD6212064.1"/>
    <property type="molecule type" value="Genomic_DNA"/>
</dbReference>
<sequence length="776" mass="86379">MGCTASKVEQEDTVRRCKERRRHMKDAVAARQLLASAHADYLRSLRVTAATLSRFAQGHPSLAVSHHTAPVLLSAAAPPPAPSAAHALPTPAPSTSTSSSLPPPTPLAQHPHPPPPPQPQVQPAPARAPRPRRLRVPHILSDSSVASPAQSSFRKQPPVGTPSSSSAWDWENFYPPSPPDSEFFVRRKAEVEQASRLRELDEEEKARAYLHHHTHYNLKEEDEAAEDDDGEVDHEPEGMHCGGWEDDEHYASTTTSETRSEDEGEMGDRSECGFAARSECGFVIRSEYGGTAPSEYAAVPLPLRRDERSEAGDSSSTVTAATEMRMVVRHRTLAEIVAAIEEYFVKAADSGNDVSELLEASRAQLDRNFRQLKKTVYHSNSVLSALSSTWTSKPPLAVRYKLDTNALEMESTEGKSHGSTLERLLAWEKKLYDEVKARESVKIEHEKKLSTLQSLEYRGRDSAKLDKTKASINKLQSLIVVTSQAATTTSSAIVRVRDNELAPQLVQLCFALLCMWRSMNHFHEIQNEIVQQVRGLVDNSMAESTSDLHRLATRDLEAAVAAWHSNFNRLIKYQRDYIRSLYGWLKLTLCQVDNSVPQEAHASMISRELTSFCDEWKQALDRLPDAVASEAIKSFVNVVHVIYIKQAEEMKIKKRTETFSKELEKKTNSLRSIEKKYYQSYSMVGLGLPGSGRDGIESHAYDARDPLAEKKTEIAQCRRKVEDEMTRHAKAVEVTRSMTLNNIQTGLPGIFQAIAGFSGTAVEALDVVCRRAGSVR</sequence>
<name>A0A811MX29_9POAL</name>
<evidence type="ECO:0000256" key="1">
    <source>
        <dbReference type="SAM" id="MobiDB-lite"/>
    </source>
</evidence>
<protein>
    <submittedName>
        <fullName evidence="4">Uncharacterized protein</fullName>
    </submittedName>
</protein>
<dbReference type="Proteomes" id="UP000604825">
    <property type="component" value="Unassembled WGS sequence"/>
</dbReference>
<evidence type="ECO:0000259" key="3">
    <source>
        <dbReference type="Pfam" id="PF04783"/>
    </source>
</evidence>
<feature type="compositionally biased region" description="Acidic residues" evidence="1">
    <location>
        <begin position="220"/>
        <end position="232"/>
    </location>
</feature>
<keyword evidence="5" id="KW-1185">Reference proteome</keyword>
<dbReference type="AlphaFoldDB" id="A0A811MX29"/>
<dbReference type="InterPro" id="IPR006868">
    <property type="entry name" value="DUF630"/>
</dbReference>
<gene>
    <name evidence="4" type="ORF">NCGR_LOCUS7872</name>
</gene>
<dbReference type="PANTHER" id="PTHR21450">
    <property type="entry name" value="PROTEIN ALTERED PHOSPHATE STARVATION RESPONSE 1"/>
    <property type="match status" value="1"/>
</dbReference>
<feature type="compositionally biased region" description="Low complexity" evidence="1">
    <location>
        <begin position="141"/>
        <end position="152"/>
    </location>
</feature>
<reference evidence="4" key="1">
    <citation type="submission" date="2020-10" db="EMBL/GenBank/DDBJ databases">
        <authorList>
            <person name="Han B."/>
            <person name="Lu T."/>
            <person name="Zhao Q."/>
            <person name="Huang X."/>
            <person name="Zhao Y."/>
        </authorList>
    </citation>
    <scope>NUCLEOTIDE SEQUENCE</scope>
</reference>
<organism evidence="4 5">
    <name type="scientific">Miscanthus lutarioriparius</name>
    <dbReference type="NCBI Taxonomy" id="422564"/>
    <lineage>
        <taxon>Eukaryota</taxon>
        <taxon>Viridiplantae</taxon>
        <taxon>Streptophyta</taxon>
        <taxon>Embryophyta</taxon>
        <taxon>Tracheophyta</taxon>
        <taxon>Spermatophyta</taxon>
        <taxon>Magnoliopsida</taxon>
        <taxon>Liliopsida</taxon>
        <taxon>Poales</taxon>
        <taxon>Poaceae</taxon>
        <taxon>PACMAD clade</taxon>
        <taxon>Panicoideae</taxon>
        <taxon>Andropogonodae</taxon>
        <taxon>Andropogoneae</taxon>
        <taxon>Saccharinae</taxon>
        <taxon>Miscanthus</taxon>
    </lineage>
</organism>